<dbReference type="Pfam" id="PF01833">
    <property type="entry name" value="TIG"/>
    <property type="match status" value="1"/>
</dbReference>
<dbReference type="Pfam" id="PF01841">
    <property type="entry name" value="Transglut_core"/>
    <property type="match status" value="1"/>
</dbReference>
<dbReference type="PANTHER" id="PTHR38339">
    <property type="entry name" value="TRANSGLUTAMINASE DOMAIN PROTEIN"/>
    <property type="match status" value="1"/>
</dbReference>
<evidence type="ECO:0000256" key="1">
    <source>
        <dbReference type="SAM" id="Phobius"/>
    </source>
</evidence>
<evidence type="ECO:0000259" key="2">
    <source>
        <dbReference type="SMART" id="SM00460"/>
    </source>
</evidence>
<accession>A0A0E2E5M4</accession>
<dbReference type="Proteomes" id="UP000011705">
    <property type="component" value="Chromosome"/>
</dbReference>
<dbReference type="Gene3D" id="3.10.620.30">
    <property type="match status" value="1"/>
</dbReference>
<feature type="transmembrane region" description="Helical" evidence="1">
    <location>
        <begin position="12"/>
        <end position="34"/>
    </location>
</feature>
<keyword evidence="1" id="KW-0472">Membrane</keyword>
<dbReference type="SMART" id="SM00460">
    <property type="entry name" value="TGc"/>
    <property type="match status" value="1"/>
</dbReference>
<evidence type="ECO:0000313" key="3">
    <source>
        <dbReference type="EMBL" id="EMB33153.1"/>
    </source>
</evidence>
<feature type="domain" description="Transglutaminase-like" evidence="2">
    <location>
        <begin position="418"/>
        <end position="480"/>
    </location>
</feature>
<organism evidence="3">
    <name type="scientific">Treponema denticola H-22</name>
    <dbReference type="NCBI Taxonomy" id="999432"/>
    <lineage>
        <taxon>Bacteria</taxon>
        <taxon>Pseudomonadati</taxon>
        <taxon>Spirochaetota</taxon>
        <taxon>Spirochaetia</taxon>
        <taxon>Spirochaetales</taxon>
        <taxon>Treponemataceae</taxon>
        <taxon>Treponema</taxon>
    </lineage>
</organism>
<keyword evidence="1" id="KW-1133">Transmembrane helix</keyword>
<gene>
    <name evidence="3" type="ORF">HMPREF9726_01514</name>
</gene>
<dbReference type="AlphaFoldDB" id="A0A0E2E5M4"/>
<dbReference type="InterPro" id="IPR002931">
    <property type="entry name" value="Transglutaminase-like"/>
</dbReference>
<dbReference type="RefSeq" id="WP_002684626.1">
    <property type="nucleotide sequence ID" value="NZ_CM001795.1"/>
</dbReference>
<dbReference type="CDD" id="cd00102">
    <property type="entry name" value="IPT"/>
    <property type="match status" value="1"/>
</dbReference>
<dbReference type="PATRIC" id="fig|999432.5.peg.1569"/>
<dbReference type="EMBL" id="AGDV01000012">
    <property type="protein sequence ID" value="EMB33153.1"/>
    <property type="molecule type" value="Genomic_DNA"/>
</dbReference>
<reference evidence="3" key="1">
    <citation type="submission" date="2012-01" db="EMBL/GenBank/DDBJ databases">
        <title>The Genome Sequence of Treponema denticola H-22.</title>
        <authorList>
            <consortium name="The Broad Institute Genome Sequencing Platform"/>
            <person name="Earl A."/>
            <person name="Ward D."/>
            <person name="Feldgarden M."/>
            <person name="Gevers D."/>
            <person name="Blanton J.M."/>
            <person name="Fenno C.J."/>
            <person name="Baranova O.V."/>
            <person name="Mathney J."/>
            <person name="Dewhirst F.E."/>
            <person name="Izard J."/>
            <person name="Young S.K."/>
            <person name="Zeng Q."/>
            <person name="Gargeya S."/>
            <person name="Fitzgerald M."/>
            <person name="Haas B."/>
            <person name="Abouelleil A."/>
            <person name="Alvarado L."/>
            <person name="Arachchi H.M."/>
            <person name="Berlin A."/>
            <person name="Chapman S.B."/>
            <person name="Gearin G."/>
            <person name="Goldberg J."/>
            <person name="Griggs A."/>
            <person name="Gujja S."/>
            <person name="Hansen M."/>
            <person name="Heiman D."/>
            <person name="Howarth C."/>
            <person name="Larimer J."/>
            <person name="Lui A."/>
            <person name="MacDonald P.J.P."/>
            <person name="McCowen C."/>
            <person name="Montmayeur A."/>
            <person name="Murphy C."/>
            <person name="Neiman D."/>
            <person name="Pearson M."/>
            <person name="Priest M."/>
            <person name="Roberts A."/>
            <person name="Saif S."/>
            <person name="Shea T."/>
            <person name="Sisk P."/>
            <person name="Stolte C."/>
            <person name="Sykes S."/>
            <person name="Wortman J."/>
            <person name="Nusbaum C."/>
            <person name="Birren B."/>
        </authorList>
    </citation>
    <scope>NUCLEOTIDE SEQUENCE [LARGE SCALE GENOMIC DNA]</scope>
    <source>
        <strain evidence="3">H-22</strain>
    </source>
</reference>
<proteinExistence type="predicted"/>
<protein>
    <recommendedName>
        <fullName evidence="2">Transglutaminase-like domain-containing protein</fullName>
    </recommendedName>
</protein>
<dbReference type="HOGENOM" id="CLU_492500_0_0_12"/>
<dbReference type="Gene3D" id="2.60.40.10">
    <property type="entry name" value="Immunoglobulins"/>
    <property type="match status" value="2"/>
</dbReference>
<dbReference type="SUPFAM" id="SSF81296">
    <property type="entry name" value="E set domains"/>
    <property type="match status" value="1"/>
</dbReference>
<dbReference type="InterPro" id="IPR014756">
    <property type="entry name" value="Ig_E-set"/>
</dbReference>
<keyword evidence="1" id="KW-0812">Transmembrane</keyword>
<dbReference type="InterPro" id="IPR038765">
    <property type="entry name" value="Papain-like_cys_pep_sf"/>
</dbReference>
<dbReference type="InterPro" id="IPR013783">
    <property type="entry name" value="Ig-like_fold"/>
</dbReference>
<dbReference type="SUPFAM" id="SSF54001">
    <property type="entry name" value="Cysteine proteinases"/>
    <property type="match status" value="1"/>
</dbReference>
<comment type="caution">
    <text evidence="3">The sequence shown here is derived from an EMBL/GenBank/DDBJ whole genome shotgun (WGS) entry which is preliminary data.</text>
</comment>
<sequence length="559" mass="62590">MGNRFTYLFRKYFVFRFFVFLLLFCGLAALIFYLTSLTAKYPLITEISPPIAQAGDEIVITGEHFGNEVDSSWIEIGDAIIQAENCTVWTDKKIVFKYPEYQNGGIVYVVVQNKKSLPSFMASVESMPVIKDKAHSGGIPSIIALNKDFAEVGSIIKISGENFGETRGSSQVLFVSDFNSSMIEQVEKKEEIEAARCSDYDYDFVFWSNQELHVRVPDGADSGMLLVVTSSGASNTVPFRVKNKIGTKTYSNKKNFTIAAEVDISNVEAVEKNSLFIKVPLPIQSYSQRDVKVLSINPTPFVADYQGAAIHQYENINSSTKIHIRQEYGVNTYEVNTRINPVNVRVNSRQNKAIYDNYAIATELIPANDPLIQKTAAEIVQNERNPYNKARRIYNYLLKNVEIIPASILNSGASPVNALKEKKADTYDIAILFAALARATGIPAQPVAGIIADVSQTSYLHWWAEFYLEGFGWIPVDLGLAKSVPFDMGVSQSENWYFGNLDAFRIAFSRGENIQPPMASNSTMVSKERSYAFYNGWEEFSGLTKYNSVWKTPNIIAIY</sequence>
<dbReference type="InterPro" id="IPR002909">
    <property type="entry name" value="IPT_dom"/>
</dbReference>
<name>A0A0E2E5M4_TREDN</name>
<dbReference type="PANTHER" id="PTHR38339:SF1">
    <property type="entry name" value="TRANSGLUTAMINASE-LIKE DOMAIN-CONTAINING PROTEIN"/>
    <property type="match status" value="1"/>
</dbReference>